<name>A0AAE3DYT0_9FIRM</name>
<keyword evidence="8 15" id="KW-0963">Cytoplasm</keyword>
<dbReference type="Gene3D" id="3.10.20.810">
    <property type="entry name" value="Phosphoribosyl-AMP cyclohydrolase"/>
    <property type="match status" value="1"/>
</dbReference>
<dbReference type="PANTHER" id="PTHR42945:SF1">
    <property type="entry name" value="HISTIDINE BIOSYNTHESIS BIFUNCTIONAL PROTEIN HIS7"/>
    <property type="match status" value="1"/>
</dbReference>
<dbReference type="InterPro" id="IPR023019">
    <property type="entry name" value="His_synth_HisIE"/>
</dbReference>
<sequence>MDELINTLKFDASGLIPAVVQNIETNEVLMVAYMNADTIKQTLETGRATFWSRSRQEVWVKGDTSGNYMYVKEVRVDCDCDCLVVLVNPAGPACHTGNRSCFFRKIEDGKLVEDAKEQTKTDVFAREQAVVMDRKEHPEEGSYTNYLFDKGEDKILKKVGEEAAEVVIAGKNRDKDEISYETADLIYHLTVMLVDNGMTWEDIYKEMERRSN</sequence>
<dbReference type="GO" id="GO:0004635">
    <property type="term" value="F:phosphoribosyl-AMP cyclohydrolase activity"/>
    <property type="evidence" value="ECO:0007669"/>
    <property type="project" value="UniProtKB-UniRule"/>
</dbReference>
<dbReference type="InterPro" id="IPR038019">
    <property type="entry name" value="PRib_AMP_CycHydrolase_sf"/>
</dbReference>
<dbReference type="InterPro" id="IPR021130">
    <property type="entry name" value="PRib-ATP_PPHydrolase-like"/>
</dbReference>
<dbReference type="AlphaFoldDB" id="A0AAE3DYT0"/>
<dbReference type="CDD" id="cd11534">
    <property type="entry name" value="NTP-PPase_HisIE_like"/>
    <property type="match status" value="1"/>
</dbReference>
<comment type="catalytic activity">
    <reaction evidence="1 15">
        <text>1-(5-phospho-beta-D-ribosyl)-5'-AMP + H2O = 1-(5-phospho-beta-D-ribosyl)-5-[(5-phospho-beta-D-ribosylamino)methylideneamino]imidazole-4-carboxamide</text>
        <dbReference type="Rhea" id="RHEA:20049"/>
        <dbReference type="ChEBI" id="CHEBI:15377"/>
        <dbReference type="ChEBI" id="CHEBI:58435"/>
        <dbReference type="ChEBI" id="CHEBI:59457"/>
        <dbReference type="EC" id="3.5.4.19"/>
    </reaction>
</comment>
<dbReference type="InterPro" id="IPR002496">
    <property type="entry name" value="PRib_AMP_CycHydrolase_dom"/>
</dbReference>
<comment type="subcellular location">
    <subcellularLocation>
        <location evidence="3 15">Cytoplasm</location>
    </subcellularLocation>
</comment>
<dbReference type="SUPFAM" id="SSF101386">
    <property type="entry name" value="all-alpha NTP pyrophosphatases"/>
    <property type="match status" value="1"/>
</dbReference>
<dbReference type="EC" id="3.6.1.31" evidence="15"/>
<dbReference type="GO" id="GO:0005737">
    <property type="term" value="C:cytoplasm"/>
    <property type="evidence" value="ECO:0007669"/>
    <property type="project" value="UniProtKB-SubCell"/>
</dbReference>
<evidence type="ECO:0000313" key="18">
    <source>
        <dbReference type="Proteomes" id="UP001198242"/>
    </source>
</evidence>
<accession>A0AAE3DYT0</accession>
<dbReference type="HAMAP" id="MF_01020">
    <property type="entry name" value="HisE"/>
    <property type="match status" value="1"/>
</dbReference>
<feature type="region of interest" description="Phosphoribosyl-AMP cyclohydrolase" evidence="15">
    <location>
        <begin position="1"/>
        <end position="123"/>
    </location>
</feature>
<dbReference type="SUPFAM" id="SSF141734">
    <property type="entry name" value="HisI-like"/>
    <property type="match status" value="1"/>
</dbReference>
<dbReference type="InterPro" id="IPR026660">
    <property type="entry name" value="PRA-CH"/>
</dbReference>
<reference evidence="17 18" key="1">
    <citation type="submission" date="2021-10" db="EMBL/GenBank/DDBJ databases">
        <title>Anaerobic single-cell dispensing facilitates the cultivation of human gut bacteria.</title>
        <authorList>
            <person name="Afrizal A."/>
        </authorList>
    </citation>
    <scope>NUCLEOTIDE SEQUENCE [LARGE SCALE GENOMIC DNA]</scope>
    <source>
        <strain evidence="17 18">CLA-AA-H232</strain>
    </source>
</reference>
<dbReference type="NCBIfam" id="NF002747">
    <property type="entry name" value="PRK02759.1"/>
    <property type="match status" value="1"/>
</dbReference>
<evidence type="ECO:0000256" key="9">
    <source>
        <dbReference type="ARBA" id="ARBA00022605"/>
    </source>
</evidence>
<evidence type="ECO:0000256" key="5">
    <source>
        <dbReference type="ARBA" id="ARBA00005204"/>
    </source>
</evidence>
<keyword evidence="11 15" id="KW-0378">Hydrolase</keyword>
<comment type="similarity">
    <text evidence="6 15">In the C-terminal section; belongs to the PRA-PH family.</text>
</comment>
<dbReference type="RefSeq" id="WP_308456572.1">
    <property type="nucleotide sequence ID" value="NZ_JAJEQM010000011.1"/>
</dbReference>
<dbReference type="Gene3D" id="1.10.287.1080">
    <property type="entry name" value="MazG-like"/>
    <property type="match status" value="1"/>
</dbReference>
<dbReference type="Gene3D" id="4.10.80.70">
    <property type="match status" value="1"/>
</dbReference>
<comment type="catalytic activity">
    <reaction evidence="2 15">
        <text>1-(5-phospho-beta-D-ribosyl)-ATP + H2O = 1-(5-phospho-beta-D-ribosyl)-5'-AMP + diphosphate + H(+)</text>
        <dbReference type="Rhea" id="RHEA:22828"/>
        <dbReference type="ChEBI" id="CHEBI:15377"/>
        <dbReference type="ChEBI" id="CHEBI:15378"/>
        <dbReference type="ChEBI" id="CHEBI:33019"/>
        <dbReference type="ChEBI" id="CHEBI:59457"/>
        <dbReference type="ChEBI" id="CHEBI:73183"/>
        <dbReference type="EC" id="3.6.1.31"/>
    </reaction>
</comment>
<protein>
    <recommendedName>
        <fullName evidence="15">Histidine biosynthesis bifunctional protein HisIE</fullName>
    </recommendedName>
    <domain>
        <recommendedName>
            <fullName evidence="15">Phosphoribosyl-AMP cyclohydrolase</fullName>
            <shortName evidence="15">PRA-CH</shortName>
            <ecNumber evidence="15">3.5.4.19</ecNumber>
        </recommendedName>
    </domain>
    <domain>
        <recommendedName>
            <fullName evidence="15">Phosphoribosyl-ATP pyrophosphatase</fullName>
            <shortName evidence="15">PRA-PH</shortName>
            <ecNumber evidence="15">3.6.1.31</ecNumber>
        </recommendedName>
    </domain>
</protein>
<evidence type="ECO:0000256" key="14">
    <source>
        <dbReference type="ARBA" id="ARBA00023268"/>
    </source>
</evidence>
<dbReference type="HAMAP" id="MF_01021">
    <property type="entry name" value="HisI"/>
    <property type="match status" value="1"/>
</dbReference>
<comment type="pathway">
    <text evidence="5 15">Amino-acid biosynthesis; L-histidine biosynthesis; L-histidine from 5-phospho-alpha-D-ribose 1-diphosphate: step 2/9.</text>
</comment>
<dbReference type="InterPro" id="IPR008179">
    <property type="entry name" value="HisE"/>
</dbReference>
<dbReference type="PANTHER" id="PTHR42945">
    <property type="entry name" value="HISTIDINE BIOSYNTHESIS BIFUNCTIONAL PROTEIN"/>
    <property type="match status" value="1"/>
</dbReference>
<evidence type="ECO:0000256" key="3">
    <source>
        <dbReference type="ARBA" id="ARBA00004496"/>
    </source>
</evidence>
<evidence type="ECO:0000256" key="7">
    <source>
        <dbReference type="ARBA" id="ARBA00008299"/>
    </source>
</evidence>
<dbReference type="EMBL" id="JAJEQM010000011">
    <property type="protein sequence ID" value="MCC2210886.1"/>
    <property type="molecule type" value="Genomic_DNA"/>
</dbReference>
<dbReference type="Pfam" id="PF01503">
    <property type="entry name" value="PRA-PH"/>
    <property type="match status" value="1"/>
</dbReference>
<evidence type="ECO:0000259" key="16">
    <source>
        <dbReference type="Pfam" id="PF01502"/>
    </source>
</evidence>
<dbReference type="GO" id="GO:0000105">
    <property type="term" value="P:L-histidine biosynthetic process"/>
    <property type="evidence" value="ECO:0007669"/>
    <property type="project" value="UniProtKB-UniRule"/>
</dbReference>
<evidence type="ECO:0000256" key="15">
    <source>
        <dbReference type="HAMAP-Rule" id="MF_01019"/>
    </source>
</evidence>
<evidence type="ECO:0000313" key="17">
    <source>
        <dbReference type="EMBL" id="MCC2210886.1"/>
    </source>
</evidence>
<dbReference type="GO" id="GO:0004636">
    <property type="term" value="F:phosphoribosyl-ATP diphosphatase activity"/>
    <property type="evidence" value="ECO:0007669"/>
    <property type="project" value="UniProtKB-UniRule"/>
</dbReference>
<dbReference type="EC" id="3.5.4.19" evidence="15"/>
<evidence type="ECO:0000256" key="13">
    <source>
        <dbReference type="ARBA" id="ARBA00023102"/>
    </source>
</evidence>
<dbReference type="HAMAP" id="MF_01019">
    <property type="entry name" value="HisIE"/>
    <property type="match status" value="1"/>
</dbReference>
<feature type="domain" description="Phosphoribosyl-AMP cyclohydrolase" evidence="16">
    <location>
        <begin position="30"/>
        <end position="103"/>
    </location>
</feature>
<dbReference type="GO" id="GO:0005524">
    <property type="term" value="F:ATP binding"/>
    <property type="evidence" value="ECO:0007669"/>
    <property type="project" value="UniProtKB-KW"/>
</dbReference>
<feature type="region of interest" description="Phosphoribosyl-ATP pyrophosphohydrolase" evidence="15">
    <location>
        <begin position="124"/>
        <end position="212"/>
    </location>
</feature>
<evidence type="ECO:0000256" key="6">
    <source>
        <dbReference type="ARBA" id="ARBA00007731"/>
    </source>
</evidence>
<evidence type="ECO:0000256" key="8">
    <source>
        <dbReference type="ARBA" id="ARBA00022490"/>
    </source>
</evidence>
<gene>
    <name evidence="15 17" type="primary">hisIE</name>
    <name evidence="15" type="synonym">hisI</name>
    <name evidence="17" type="ORF">LKE05_08820</name>
</gene>
<keyword evidence="13 15" id="KW-0368">Histidine biosynthesis</keyword>
<evidence type="ECO:0000256" key="11">
    <source>
        <dbReference type="ARBA" id="ARBA00022801"/>
    </source>
</evidence>
<proteinExistence type="inferred from homology"/>
<keyword evidence="9 15" id="KW-0028">Amino-acid biosynthesis</keyword>
<keyword evidence="14 15" id="KW-0511">Multifunctional enzyme</keyword>
<dbReference type="FunFam" id="3.10.20.810:FF:000001">
    <property type="entry name" value="Histidine biosynthesis bifunctional protein HisIE"/>
    <property type="match status" value="1"/>
</dbReference>
<evidence type="ECO:0000256" key="10">
    <source>
        <dbReference type="ARBA" id="ARBA00022741"/>
    </source>
</evidence>
<dbReference type="NCBIfam" id="TIGR03188">
    <property type="entry name" value="histidine_hisI"/>
    <property type="match status" value="1"/>
</dbReference>
<keyword evidence="12 15" id="KW-0067">ATP-binding</keyword>
<evidence type="ECO:0000256" key="1">
    <source>
        <dbReference type="ARBA" id="ARBA00000024"/>
    </source>
</evidence>
<dbReference type="Pfam" id="PF01502">
    <property type="entry name" value="PRA-CH"/>
    <property type="match status" value="1"/>
</dbReference>
<dbReference type="NCBIfam" id="NF000768">
    <property type="entry name" value="PRK00051.1"/>
    <property type="match status" value="1"/>
</dbReference>
<evidence type="ECO:0000256" key="12">
    <source>
        <dbReference type="ARBA" id="ARBA00022840"/>
    </source>
</evidence>
<keyword evidence="18" id="KW-1185">Reference proteome</keyword>
<keyword evidence="10 15" id="KW-0547">Nucleotide-binding</keyword>
<evidence type="ECO:0000256" key="4">
    <source>
        <dbReference type="ARBA" id="ARBA00005169"/>
    </source>
</evidence>
<comment type="caution">
    <text evidence="17">The sequence shown here is derived from an EMBL/GenBank/DDBJ whole genome shotgun (WGS) entry which is preliminary data.</text>
</comment>
<dbReference type="Proteomes" id="UP001198242">
    <property type="component" value="Unassembled WGS sequence"/>
</dbReference>
<evidence type="ECO:0000256" key="2">
    <source>
        <dbReference type="ARBA" id="ARBA00001460"/>
    </source>
</evidence>
<comment type="similarity">
    <text evidence="7 15">In the N-terminal section; belongs to the PRA-CH family.</text>
</comment>
<comment type="pathway">
    <text evidence="4 15">Amino-acid biosynthesis; L-histidine biosynthesis; L-histidine from 5-phospho-alpha-D-ribose 1-diphosphate: step 3/9.</text>
</comment>
<organism evidence="17 18">
    <name type="scientific">Hominilimicola fabiformis</name>
    <dbReference type="NCBI Taxonomy" id="2885356"/>
    <lineage>
        <taxon>Bacteria</taxon>
        <taxon>Bacillati</taxon>
        <taxon>Bacillota</taxon>
        <taxon>Clostridia</taxon>
        <taxon>Eubacteriales</taxon>
        <taxon>Oscillospiraceae</taxon>
        <taxon>Hominilimicola</taxon>
    </lineage>
</organism>